<dbReference type="Proteomes" id="UP000011014">
    <property type="component" value="Unassembled WGS sequence"/>
</dbReference>
<sequence>MCRNVQHLSLSGCRFLNDEQAVILLEGFRALLTLDLSKTSITDTTIRALSKYGTNLQVLNLAYCTNFTTKGLLYLSGGEGCRMLKFLDMSGCLQISTQGFAALASLLNYLKSLVLNDLYSLENEAVQVFLQKATGLEEISLLSAGRLSNAAFRDLENYSNLRKFALSKNFKVSDSLLSNCPCITDAGVRHLVDGPSGPQLTHLNLSSINGLTDVAMYRITSKCQKLIFLDMSYNERITDSGFELLSSLYKLEEFKCRGSVIGSHGASVIGKIRSIRKLDFAECQRLEDLEKITKNFNPDLTHLNFSIIQGLTNNGIKHLAFNCRNLESIRIAGCPDLTDVAIQYIAGVCRFLKHIDISGLPHVSDRSVKYLKKGCRNMNYLQAKYSSSITKEAIVKAKKWFANVEFSSHEPPIWWSEAISRTGLKQQQEQASIPTQKQKSFKN</sequence>
<dbReference type="Pfam" id="PF25372">
    <property type="entry name" value="DUF7885"/>
    <property type="match status" value="2"/>
</dbReference>
<dbReference type="SMART" id="SM00367">
    <property type="entry name" value="LRR_CC"/>
    <property type="match status" value="12"/>
</dbReference>
<reference evidence="2" key="1">
    <citation type="journal article" date="2010" name="Science">
        <title>Plasticity of animal genome architecture unmasked by rapid evolution of a pelagic tunicate.</title>
        <authorList>
            <person name="Denoeud F."/>
            <person name="Henriet S."/>
            <person name="Mungpakdee S."/>
            <person name="Aury J.M."/>
            <person name="Da Silva C."/>
            <person name="Brinkmann H."/>
            <person name="Mikhaleva J."/>
            <person name="Olsen L.C."/>
            <person name="Jubin C."/>
            <person name="Canestro C."/>
            <person name="Bouquet J.M."/>
            <person name="Danks G."/>
            <person name="Poulain J."/>
            <person name="Campsteijn C."/>
            <person name="Adamski M."/>
            <person name="Cross I."/>
            <person name="Yadetie F."/>
            <person name="Muffato M."/>
            <person name="Louis A."/>
            <person name="Butcher S."/>
            <person name="Tsagkogeorga G."/>
            <person name="Konrad A."/>
            <person name="Singh S."/>
            <person name="Jensen M.F."/>
            <person name="Cong E.H."/>
            <person name="Eikeseth-Otteraa H."/>
            <person name="Noel B."/>
            <person name="Anthouard V."/>
            <person name="Porcel B.M."/>
            <person name="Kachouri-Lafond R."/>
            <person name="Nishino A."/>
            <person name="Ugolini M."/>
            <person name="Chourrout P."/>
            <person name="Nishida H."/>
            <person name="Aasland R."/>
            <person name="Huzurbazar S."/>
            <person name="Westhof E."/>
            <person name="Delsuc F."/>
            <person name="Lehrach H."/>
            <person name="Reinhardt R."/>
            <person name="Weissenbach J."/>
            <person name="Roy S.W."/>
            <person name="Artiguenave F."/>
            <person name="Postlethwait J.H."/>
            <person name="Manak J.R."/>
            <person name="Thompson E.M."/>
            <person name="Jaillon O."/>
            <person name="Du Pasquier L."/>
            <person name="Boudinot P."/>
            <person name="Liberles D.A."/>
            <person name="Volff J.N."/>
            <person name="Philippe H."/>
            <person name="Lenhard B."/>
            <person name="Roest Crollius H."/>
            <person name="Wincker P."/>
            <person name="Chourrout D."/>
        </authorList>
    </citation>
    <scope>NUCLEOTIDE SEQUENCE [LARGE SCALE GENOMIC DNA]</scope>
</reference>
<gene>
    <name evidence="2" type="ORF">GSOID_T00018365001</name>
</gene>
<dbReference type="InterPro" id="IPR057207">
    <property type="entry name" value="FBXL15_LRR"/>
</dbReference>
<evidence type="ECO:0000313" key="2">
    <source>
        <dbReference type="EMBL" id="CBY30495.1"/>
    </source>
</evidence>
<dbReference type="InterPro" id="IPR006553">
    <property type="entry name" value="Leu-rich_rpt_Cys-con_subtyp"/>
</dbReference>
<dbReference type="PANTHER" id="PTHR13318">
    <property type="entry name" value="PARTNER OF PAIRED, ISOFORM B-RELATED"/>
    <property type="match status" value="1"/>
</dbReference>
<accession>E4Y497</accession>
<feature type="domain" description="F-box/LRR-repeat protein 15-like leucin rich repeat" evidence="1">
    <location>
        <begin position="2"/>
        <end position="129"/>
    </location>
</feature>
<dbReference type="GO" id="GO:0019005">
    <property type="term" value="C:SCF ubiquitin ligase complex"/>
    <property type="evidence" value="ECO:0007669"/>
    <property type="project" value="TreeGrafter"/>
</dbReference>
<proteinExistence type="predicted"/>
<dbReference type="GO" id="GO:0031146">
    <property type="term" value="P:SCF-dependent proteasomal ubiquitin-dependent protein catabolic process"/>
    <property type="evidence" value="ECO:0007669"/>
    <property type="project" value="TreeGrafter"/>
</dbReference>
<name>E4Y497_OIKDI</name>
<dbReference type="AlphaFoldDB" id="E4Y497"/>
<dbReference type="InterPro" id="IPR032675">
    <property type="entry name" value="LRR_dom_sf"/>
</dbReference>
<dbReference type="Gene3D" id="3.80.10.10">
    <property type="entry name" value="Ribonuclease Inhibitor"/>
    <property type="match status" value="3"/>
</dbReference>
<evidence type="ECO:0000259" key="1">
    <source>
        <dbReference type="Pfam" id="PF25372"/>
    </source>
</evidence>
<dbReference type="PANTHER" id="PTHR13318:SF275">
    <property type="entry name" value="F-BOX DOMAIN-CONTAINING PROTEIN"/>
    <property type="match status" value="1"/>
</dbReference>
<organism evidence="2">
    <name type="scientific">Oikopleura dioica</name>
    <name type="common">Tunicate</name>
    <dbReference type="NCBI Taxonomy" id="34765"/>
    <lineage>
        <taxon>Eukaryota</taxon>
        <taxon>Metazoa</taxon>
        <taxon>Chordata</taxon>
        <taxon>Tunicata</taxon>
        <taxon>Appendicularia</taxon>
        <taxon>Copelata</taxon>
        <taxon>Oikopleuridae</taxon>
        <taxon>Oikopleura</taxon>
    </lineage>
</organism>
<dbReference type="SUPFAM" id="SSF52047">
    <property type="entry name" value="RNI-like"/>
    <property type="match status" value="2"/>
</dbReference>
<feature type="domain" description="F-box/LRR-repeat protein 15-like leucin rich repeat" evidence="1">
    <location>
        <begin position="180"/>
        <end position="345"/>
    </location>
</feature>
<dbReference type="EMBL" id="FN654277">
    <property type="protein sequence ID" value="CBY30495.1"/>
    <property type="molecule type" value="Genomic_DNA"/>
</dbReference>
<protein>
    <recommendedName>
        <fullName evidence="1">F-box/LRR-repeat protein 15-like leucin rich repeat domain-containing protein</fullName>
    </recommendedName>
</protein>